<protein>
    <recommendedName>
        <fullName evidence="3">F-box domain-containing protein</fullName>
    </recommendedName>
</protein>
<proteinExistence type="predicted"/>
<sequence>MSAPRVIETTFGGRKMHIIGKPPAWYQTPEEKSASNSYGVMASATKPLNYSSAKAVLEHMDANKRIALVAKNPKIFGAIDKCVPYHFQNLKFSQEGILINQKLFARFTPNLGHMQMLKAFLGANRVHSVDCLTANDMNSISGLPKNLQLKVNKMVFRDQTLQVLQAVRQVILAECFPLKHMCIFPDHPEDTILNNRITSADTDTMALILPEPKYGEPQFAEPLKMLRHPNVEINDFEITFSDFVRVAQDWMRSPRPIGTKFGMTTNRYHKYIGAVYGTLDCKVFSDRSMFFNYGLCLKSGNGLSSEIVIRVVKSPYFEQELPLLHDRVLSMVLMEVVPKGPADRFFIEHINRRIPALRTINSRLPYVLVNVVITSATFETNGRCWYTKPAWVQDSENPLRLVPLRDGQTEDGGKSGLTIIQDNSRKAARYRVNKSAEEILEQLFDEYIRDGTIASGSLCLCGIPKFLKGRREDLKMKVKNLNLRTLPADDYEHFIRFIDLGVLENVKFVSAENSLPILDKPEIKTCKNLIVTVHKYFVPPSVDQLLRLRNQHLHFEDYRFNLRELQLFVEDWITTGREIGTRFSWEQIRFEDVCGILEHLKTHFGADEVGSNLENFFSSKTILGNSISLKIGDDRELVMFCDKSKIQSERFTNYLWVFEMEVVASATAGHDI</sequence>
<dbReference type="Proteomes" id="UP000483820">
    <property type="component" value="Chromosome II"/>
</dbReference>
<gene>
    <name evidence="1" type="ORF">GCK72_007619</name>
</gene>
<reference evidence="1 2" key="1">
    <citation type="submission" date="2019-12" db="EMBL/GenBank/DDBJ databases">
        <title>Chromosome-level assembly of the Caenorhabditis remanei genome.</title>
        <authorList>
            <person name="Teterina A.A."/>
            <person name="Willis J.H."/>
            <person name="Phillips P.C."/>
        </authorList>
    </citation>
    <scope>NUCLEOTIDE SEQUENCE [LARGE SCALE GENOMIC DNA]</scope>
    <source>
        <strain evidence="1 2">PX506</strain>
        <tissue evidence="1">Whole organism</tissue>
    </source>
</reference>
<dbReference type="AlphaFoldDB" id="A0A6A5HHR3"/>
<dbReference type="CTD" id="9805123"/>
<dbReference type="GeneID" id="9805123"/>
<name>A0A6A5HHR3_CAERE</name>
<dbReference type="PANTHER" id="PTHR31379">
    <property type="entry name" value="F-BOX C PROTEIN-RELATED-RELATED"/>
    <property type="match status" value="1"/>
</dbReference>
<dbReference type="PANTHER" id="PTHR31379:SF3">
    <property type="entry name" value="F-BOX C PROTEIN-RELATED"/>
    <property type="match status" value="1"/>
</dbReference>
<dbReference type="KEGG" id="crq:GCK72_007619"/>
<comment type="caution">
    <text evidence="1">The sequence shown here is derived from an EMBL/GenBank/DDBJ whole genome shotgun (WGS) entry which is preliminary data.</text>
</comment>
<dbReference type="Pfam" id="PF12078">
    <property type="entry name" value="DUF3557"/>
    <property type="match status" value="2"/>
</dbReference>
<evidence type="ECO:0000313" key="2">
    <source>
        <dbReference type="Proteomes" id="UP000483820"/>
    </source>
</evidence>
<evidence type="ECO:0008006" key="3">
    <source>
        <dbReference type="Google" id="ProtNLM"/>
    </source>
</evidence>
<dbReference type="RefSeq" id="XP_053590526.1">
    <property type="nucleotide sequence ID" value="XM_053726332.1"/>
</dbReference>
<organism evidence="1 2">
    <name type="scientific">Caenorhabditis remanei</name>
    <name type="common">Caenorhabditis vulgaris</name>
    <dbReference type="NCBI Taxonomy" id="31234"/>
    <lineage>
        <taxon>Eukaryota</taxon>
        <taxon>Metazoa</taxon>
        <taxon>Ecdysozoa</taxon>
        <taxon>Nematoda</taxon>
        <taxon>Chromadorea</taxon>
        <taxon>Rhabditida</taxon>
        <taxon>Rhabditina</taxon>
        <taxon>Rhabditomorpha</taxon>
        <taxon>Rhabditoidea</taxon>
        <taxon>Rhabditidae</taxon>
        <taxon>Peloderinae</taxon>
        <taxon>Caenorhabditis</taxon>
    </lineage>
</organism>
<evidence type="ECO:0000313" key="1">
    <source>
        <dbReference type="EMBL" id="KAF1767660.1"/>
    </source>
</evidence>
<accession>A0A6A5HHR3</accession>
<dbReference type="EMBL" id="WUAV01000002">
    <property type="protein sequence ID" value="KAF1767660.1"/>
    <property type="molecule type" value="Genomic_DNA"/>
</dbReference>
<dbReference type="InterPro" id="IPR021942">
    <property type="entry name" value="DUF3557"/>
</dbReference>